<dbReference type="InterPro" id="IPR042186">
    <property type="entry name" value="FimD_plug_dom"/>
</dbReference>
<dbReference type="PANTHER" id="PTHR30451">
    <property type="entry name" value="OUTER MEMBRANE USHER PROTEIN"/>
    <property type="match status" value="1"/>
</dbReference>
<feature type="chain" id="PRO_5005267520" evidence="9">
    <location>
        <begin position="32"/>
        <end position="862"/>
    </location>
</feature>
<accession>A0A0J5ZAV9</accession>
<comment type="subcellular location">
    <subcellularLocation>
        <location evidence="1">Cell outer membrane</location>
        <topology evidence="1">Multi-pass membrane protein</topology>
    </subcellularLocation>
</comment>
<evidence type="ECO:0000256" key="7">
    <source>
        <dbReference type="ARBA" id="ARBA00023136"/>
    </source>
</evidence>
<feature type="domain" description="PapC N-terminal" evidence="11">
    <location>
        <begin position="44"/>
        <end position="197"/>
    </location>
</feature>
<keyword evidence="7" id="KW-0472">Membrane</keyword>
<dbReference type="FunFam" id="2.60.40.3110:FF:000001">
    <property type="entry name" value="Putative fimbrial outer membrane usher"/>
    <property type="match status" value="1"/>
</dbReference>
<evidence type="ECO:0000313" key="12">
    <source>
        <dbReference type="EMBL" id="KML46888.1"/>
    </source>
</evidence>
<proteinExistence type="inferred from homology"/>
<evidence type="ECO:0000256" key="5">
    <source>
        <dbReference type="ARBA" id="ARBA00022692"/>
    </source>
</evidence>
<evidence type="ECO:0000256" key="4">
    <source>
        <dbReference type="ARBA" id="ARBA00022452"/>
    </source>
</evidence>
<dbReference type="Pfam" id="PF00577">
    <property type="entry name" value="Usher"/>
    <property type="match status" value="1"/>
</dbReference>
<dbReference type="AlphaFoldDB" id="A0A0J5ZAV9"/>
<dbReference type="InterPro" id="IPR037224">
    <property type="entry name" value="PapC_N_sf"/>
</dbReference>
<dbReference type="EMBL" id="LDWR01000069">
    <property type="protein sequence ID" value="KML46888.1"/>
    <property type="molecule type" value="Genomic_DNA"/>
</dbReference>
<dbReference type="Pfam" id="PF13954">
    <property type="entry name" value="PapC_N"/>
    <property type="match status" value="1"/>
</dbReference>
<evidence type="ECO:0000256" key="9">
    <source>
        <dbReference type="SAM" id="SignalP"/>
    </source>
</evidence>
<keyword evidence="6 9" id="KW-0732">Signal</keyword>
<evidence type="ECO:0000259" key="10">
    <source>
        <dbReference type="Pfam" id="PF13953"/>
    </source>
</evidence>
<dbReference type="InterPro" id="IPR000015">
    <property type="entry name" value="Fimb_usher"/>
</dbReference>
<keyword evidence="8" id="KW-0998">Cell outer membrane</keyword>
<keyword evidence="5" id="KW-0812">Transmembrane</keyword>
<dbReference type="Gene3D" id="2.60.40.2610">
    <property type="entry name" value="Outer membrane usher protein FimD, plug domain"/>
    <property type="match status" value="1"/>
</dbReference>
<dbReference type="PANTHER" id="PTHR30451:SF20">
    <property type="entry name" value="FIMBRIAE USHER"/>
    <property type="match status" value="1"/>
</dbReference>
<name>A0A0J5ZAV9_BURCE</name>
<dbReference type="GO" id="GO:0009279">
    <property type="term" value="C:cell outer membrane"/>
    <property type="evidence" value="ECO:0007669"/>
    <property type="project" value="UniProtKB-SubCell"/>
</dbReference>
<keyword evidence="4" id="KW-1134">Transmembrane beta strand</keyword>
<comment type="caution">
    <text evidence="12">The sequence shown here is derived from an EMBL/GenBank/DDBJ whole genome shotgun (WGS) entry which is preliminary data.</text>
</comment>
<reference evidence="12 13" key="1">
    <citation type="submission" date="2015-05" db="EMBL/GenBank/DDBJ databases">
        <title>Draft genome of Burkholderia cepacia LK29.</title>
        <authorList>
            <person name="Chan X.Y."/>
        </authorList>
    </citation>
    <scope>NUCLEOTIDE SEQUENCE [LARGE SCALE GENOMIC DNA]</scope>
    <source>
        <strain evidence="12 13">LK29</strain>
    </source>
</reference>
<dbReference type="PATRIC" id="fig|292.27.peg.7835"/>
<feature type="domain" description="PapC-like C-terminal" evidence="10">
    <location>
        <begin position="779"/>
        <end position="844"/>
    </location>
</feature>
<evidence type="ECO:0000256" key="6">
    <source>
        <dbReference type="ARBA" id="ARBA00022729"/>
    </source>
</evidence>
<keyword evidence="3" id="KW-0813">Transport</keyword>
<dbReference type="Pfam" id="PF13953">
    <property type="entry name" value="PapC_C"/>
    <property type="match status" value="1"/>
</dbReference>
<organism evidence="12 13">
    <name type="scientific">Burkholderia cepacia</name>
    <name type="common">Pseudomonas cepacia</name>
    <dbReference type="NCBI Taxonomy" id="292"/>
    <lineage>
        <taxon>Bacteria</taxon>
        <taxon>Pseudomonadati</taxon>
        <taxon>Pseudomonadota</taxon>
        <taxon>Betaproteobacteria</taxon>
        <taxon>Burkholderiales</taxon>
        <taxon>Burkholderiaceae</taxon>
        <taxon>Burkholderia</taxon>
        <taxon>Burkholderia cepacia complex</taxon>
    </lineage>
</organism>
<sequence>MQRRNQNRISFALRPCALVAYAMLACTEASANDTTGAKTSGEVEFNDLFLQQSGATRVDISRYNKGNLAAPGTYRADIYVNQTWLGRSNVTLKQRGADSDSVQPCFDRTMLDRVGADLSKFSKEAQALIDSAAADAAGVCVTLPELVPDATAQFDNSEQRLDVSVPQASMIRNAREYVDPRYWDDGVPAALLKYDANVYRTDTAGISSTQAYTGLTLGLNMGPWRFRHSGSLSYNTSNGTHYQSVQTNVARSITRLKSQFIVGDAYTNGTIFDSVGFRGAQLVSDDRMYPESQRGYAPTVHGIANSNALVKVRQNGNIIYETSVAAGSFVIDDLYPTGYGGDLEVEVTEADGSKHVSRVPYASPVNALRPGSSRFSVTVGKYRNQQQSESPLMFEGTVTHGFTNAITAYGGFQASDGYLAGALGASLNTELGAVGLDITQSNTRLPNQPNRSGQSVRITYSKLLAPTNTNITVAAYRYSSSGFLSLPDASALRDLAGRGLTDHMLSSGVQRGRLQLTVNQTLPQGYGSFYLSGSTQDYWNRAGRDTQFQGGYNNSFKRMNYGVSMSRQFDLTQRKWNNTVMLSVSMPLGRGMHAPYSSTNAQRDSRGVTQVQQSLSGALGEDNGLTYGMNIGSMSGGSTRTTTNVAGNVGYMTPVASVKGSASAGTGYTQFGAGVSGGIVAYGGGIAFSPQLGETMAIVEAKDASGARVTNGSGLRVDPWGHAVVSSLRPFAKNDVEIDPKGLPLSVEIKSTSQYTMPTAGAVVRLKFETEGGGRSAIIRAKTADGQPLPFGGQVFDSSNQEVGTVAQAGRIIVRSMKGDSGEFSVKWGDGVNEQCRMSVVLPKVPENGRAHWTVVDAVCVP</sequence>
<gene>
    <name evidence="12" type="ORF">VL15_34425</name>
</gene>
<evidence type="ECO:0000256" key="2">
    <source>
        <dbReference type="ARBA" id="ARBA00008064"/>
    </source>
</evidence>
<comment type="similarity">
    <text evidence="2">Belongs to the fimbrial export usher family.</text>
</comment>
<evidence type="ECO:0000313" key="13">
    <source>
        <dbReference type="Proteomes" id="UP000036338"/>
    </source>
</evidence>
<dbReference type="InterPro" id="IPR025949">
    <property type="entry name" value="PapC-like_C"/>
</dbReference>
<evidence type="ECO:0000256" key="3">
    <source>
        <dbReference type="ARBA" id="ARBA00022448"/>
    </source>
</evidence>
<dbReference type="SUPFAM" id="SSF141729">
    <property type="entry name" value="FimD N-terminal domain-like"/>
    <property type="match status" value="1"/>
</dbReference>
<dbReference type="Gene3D" id="3.10.20.410">
    <property type="match status" value="1"/>
</dbReference>
<protein>
    <submittedName>
        <fullName evidence="12">Fimbrial assembly protein</fullName>
    </submittedName>
</protein>
<dbReference type="Gene3D" id="2.60.40.2070">
    <property type="match status" value="1"/>
</dbReference>
<evidence type="ECO:0000256" key="8">
    <source>
        <dbReference type="ARBA" id="ARBA00023237"/>
    </source>
</evidence>
<dbReference type="PROSITE" id="PS51257">
    <property type="entry name" value="PROKAR_LIPOPROTEIN"/>
    <property type="match status" value="1"/>
</dbReference>
<feature type="signal peptide" evidence="9">
    <location>
        <begin position="1"/>
        <end position="31"/>
    </location>
</feature>
<dbReference type="GO" id="GO:0015473">
    <property type="term" value="F:fimbrial usher porin activity"/>
    <property type="evidence" value="ECO:0007669"/>
    <property type="project" value="InterPro"/>
</dbReference>
<evidence type="ECO:0000256" key="1">
    <source>
        <dbReference type="ARBA" id="ARBA00004571"/>
    </source>
</evidence>
<dbReference type="Proteomes" id="UP000036338">
    <property type="component" value="Unassembled WGS sequence"/>
</dbReference>
<dbReference type="GO" id="GO:0009297">
    <property type="term" value="P:pilus assembly"/>
    <property type="evidence" value="ECO:0007669"/>
    <property type="project" value="InterPro"/>
</dbReference>
<dbReference type="Gene3D" id="2.60.40.3110">
    <property type="match status" value="1"/>
</dbReference>
<evidence type="ECO:0000259" key="11">
    <source>
        <dbReference type="Pfam" id="PF13954"/>
    </source>
</evidence>
<dbReference type="InterPro" id="IPR043142">
    <property type="entry name" value="PapC-like_C_sf"/>
</dbReference>
<dbReference type="InterPro" id="IPR025885">
    <property type="entry name" value="PapC_N"/>
</dbReference>